<dbReference type="CDD" id="cd01948">
    <property type="entry name" value="EAL"/>
    <property type="match status" value="1"/>
</dbReference>
<proteinExistence type="predicted"/>
<dbReference type="InterPro" id="IPR001633">
    <property type="entry name" value="EAL_dom"/>
</dbReference>
<evidence type="ECO:0000259" key="2">
    <source>
        <dbReference type="PROSITE" id="PS50883"/>
    </source>
</evidence>
<gene>
    <name evidence="3" type="ORF">OF122_01795</name>
</gene>
<dbReference type="PROSITE" id="PS50883">
    <property type="entry name" value="EAL"/>
    <property type="match status" value="1"/>
</dbReference>
<dbReference type="SUPFAM" id="SSF141868">
    <property type="entry name" value="EAL domain-like"/>
    <property type="match status" value="1"/>
</dbReference>
<sequence>MFLSDTPGVRDAFERLRRIGVGLSVDDFGTGYSNLRSLETFPVTEIKVDRSFVGELTTNPSKRVVVRAIIELGRALGVTIVAEGIAASLARSGKSDDGGFGCIRSISAKRPRLRQSAKRPHFQHLGRQDPC</sequence>
<evidence type="ECO:0000313" key="3">
    <source>
        <dbReference type="EMBL" id="UYQ72547.1"/>
    </source>
</evidence>
<dbReference type="InterPro" id="IPR035919">
    <property type="entry name" value="EAL_sf"/>
</dbReference>
<evidence type="ECO:0000256" key="1">
    <source>
        <dbReference type="SAM" id="MobiDB-lite"/>
    </source>
</evidence>
<feature type="region of interest" description="Disordered" evidence="1">
    <location>
        <begin position="111"/>
        <end position="131"/>
    </location>
</feature>
<dbReference type="RefSeq" id="WP_264226176.1">
    <property type="nucleotide sequence ID" value="NZ_CP107716.1"/>
</dbReference>
<dbReference type="EMBL" id="CP107716">
    <property type="protein sequence ID" value="UYQ72547.1"/>
    <property type="molecule type" value="Genomic_DNA"/>
</dbReference>
<dbReference type="PANTHER" id="PTHR33121:SF70">
    <property type="entry name" value="SIGNALING PROTEIN YKOW"/>
    <property type="match status" value="1"/>
</dbReference>
<protein>
    <submittedName>
        <fullName evidence="3">EAL domain-containing protein</fullName>
    </submittedName>
</protein>
<organism evidence="3 4">
    <name type="scientific">Pelagibacterium flavum</name>
    <dbReference type="NCBI Taxonomy" id="2984530"/>
    <lineage>
        <taxon>Bacteria</taxon>
        <taxon>Pseudomonadati</taxon>
        <taxon>Pseudomonadota</taxon>
        <taxon>Alphaproteobacteria</taxon>
        <taxon>Hyphomicrobiales</taxon>
        <taxon>Devosiaceae</taxon>
        <taxon>Pelagibacterium</taxon>
    </lineage>
</organism>
<evidence type="ECO:0000313" key="4">
    <source>
        <dbReference type="Proteomes" id="UP001163882"/>
    </source>
</evidence>
<dbReference type="Pfam" id="PF00563">
    <property type="entry name" value="EAL"/>
    <property type="match status" value="1"/>
</dbReference>
<dbReference type="Proteomes" id="UP001163882">
    <property type="component" value="Chromosome"/>
</dbReference>
<dbReference type="InterPro" id="IPR050706">
    <property type="entry name" value="Cyclic-di-GMP_PDE-like"/>
</dbReference>
<dbReference type="Gene3D" id="3.20.20.450">
    <property type="entry name" value="EAL domain"/>
    <property type="match status" value="1"/>
</dbReference>
<feature type="domain" description="EAL" evidence="2">
    <location>
        <begin position="1"/>
        <end position="125"/>
    </location>
</feature>
<dbReference type="PANTHER" id="PTHR33121">
    <property type="entry name" value="CYCLIC DI-GMP PHOSPHODIESTERASE PDEF"/>
    <property type="match status" value="1"/>
</dbReference>
<keyword evidence="4" id="KW-1185">Reference proteome</keyword>
<reference evidence="3" key="1">
    <citation type="submission" date="2022-10" db="EMBL/GenBank/DDBJ databases">
        <title>YIM 151497 complete genome.</title>
        <authorList>
            <person name="Chen X."/>
        </authorList>
    </citation>
    <scope>NUCLEOTIDE SEQUENCE</scope>
    <source>
        <strain evidence="3">YIM 151497</strain>
    </source>
</reference>
<name>A0ABY6ITE0_9HYPH</name>
<feature type="compositionally biased region" description="Basic residues" evidence="1">
    <location>
        <begin position="111"/>
        <end position="124"/>
    </location>
</feature>
<accession>A0ABY6ITE0</accession>